<protein>
    <recommendedName>
        <fullName evidence="3">NmrA-like domain-containing protein</fullName>
    </recommendedName>
</protein>
<evidence type="ECO:0000313" key="4">
    <source>
        <dbReference type="EMBL" id="KAB8074577.1"/>
    </source>
</evidence>
<evidence type="ECO:0000256" key="2">
    <source>
        <dbReference type="ARBA" id="ARBA00023002"/>
    </source>
</evidence>
<keyword evidence="1" id="KW-0521">NADP</keyword>
<dbReference type="EMBL" id="ML732207">
    <property type="protein sequence ID" value="KAB8074577.1"/>
    <property type="molecule type" value="Genomic_DNA"/>
</dbReference>
<evidence type="ECO:0000313" key="5">
    <source>
        <dbReference type="Proteomes" id="UP000326565"/>
    </source>
</evidence>
<dbReference type="GO" id="GO:0016491">
    <property type="term" value="F:oxidoreductase activity"/>
    <property type="evidence" value="ECO:0007669"/>
    <property type="project" value="UniProtKB-KW"/>
</dbReference>
<keyword evidence="5" id="KW-1185">Reference proteome</keyword>
<dbReference type="Pfam" id="PF05368">
    <property type="entry name" value="NmrA"/>
    <property type="match status" value="1"/>
</dbReference>
<reference evidence="4 5" key="1">
    <citation type="submission" date="2019-04" db="EMBL/GenBank/DDBJ databases">
        <title>Friends and foes A comparative genomics study of 23 Aspergillus species from section Flavi.</title>
        <authorList>
            <consortium name="DOE Joint Genome Institute"/>
            <person name="Kjaerbolling I."/>
            <person name="Vesth T."/>
            <person name="Frisvad J.C."/>
            <person name="Nybo J.L."/>
            <person name="Theobald S."/>
            <person name="Kildgaard S."/>
            <person name="Isbrandt T."/>
            <person name="Kuo A."/>
            <person name="Sato A."/>
            <person name="Lyhne E.K."/>
            <person name="Kogle M.E."/>
            <person name="Wiebenga A."/>
            <person name="Kun R.S."/>
            <person name="Lubbers R.J."/>
            <person name="Makela M.R."/>
            <person name="Barry K."/>
            <person name="Chovatia M."/>
            <person name="Clum A."/>
            <person name="Daum C."/>
            <person name="Haridas S."/>
            <person name="He G."/>
            <person name="LaButti K."/>
            <person name="Lipzen A."/>
            <person name="Mondo S."/>
            <person name="Riley R."/>
            <person name="Salamov A."/>
            <person name="Simmons B.A."/>
            <person name="Magnuson J.K."/>
            <person name="Henrissat B."/>
            <person name="Mortensen U.H."/>
            <person name="Larsen T.O."/>
            <person name="Devries R.P."/>
            <person name="Grigoriev I.V."/>
            <person name="Machida M."/>
            <person name="Baker S.E."/>
            <person name="Andersen M.R."/>
        </authorList>
    </citation>
    <scope>NUCLEOTIDE SEQUENCE [LARGE SCALE GENOMIC DNA]</scope>
    <source>
        <strain evidence="4 5">CBS 151.66</strain>
    </source>
</reference>
<dbReference type="InterPro" id="IPR008030">
    <property type="entry name" value="NmrA-like"/>
</dbReference>
<accession>A0A5N5X3I3</accession>
<dbReference type="CDD" id="cd05259">
    <property type="entry name" value="PCBER_SDR_a"/>
    <property type="match status" value="1"/>
</dbReference>
<dbReference type="SUPFAM" id="SSF51735">
    <property type="entry name" value="NAD(P)-binding Rossmann-fold domains"/>
    <property type="match status" value="1"/>
</dbReference>
<proteinExistence type="predicted"/>
<dbReference type="PANTHER" id="PTHR47706:SF1">
    <property type="entry name" value="CIPA-LIKE, PUTATIVE (AFU_ORTHOLOGUE AFUA_1G12460)-RELATED"/>
    <property type="match status" value="1"/>
</dbReference>
<gene>
    <name evidence="4" type="ORF">BDV29DRAFT_156461</name>
</gene>
<evidence type="ECO:0000259" key="3">
    <source>
        <dbReference type="Pfam" id="PF05368"/>
    </source>
</evidence>
<dbReference type="InterPro" id="IPR036291">
    <property type="entry name" value="NAD(P)-bd_dom_sf"/>
</dbReference>
<dbReference type="AlphaFoldDB" id="A0A5N5X3I3"/>
<evidence type="ECO:0000256" key="1">
    <source>
        <dbReference type="ARBA" id="ARBA00022857"/>
    </source>
</evidence>
<name>A0A5N5X3I3_9EURO</name>
<feature type="domain" description="NmrA-like" evidence="3">
    <location>
        <begin position="5"/>
        <end position="238"/>
    </location>
</feature>
<dbReference type="OrthoDB" id="9974981at2759"/>
<organism evidence="4 5">
    <name type="scientific">Aspergillus leporis</name>
    <dbReference type="NCBI Taxonomy" id="41062"/>
    <lineage>
        <taxon>Eukaryota</taxon>
        <taxon>Fungi</taxon>
        <taxon>Dikarya</taxon>
        <taxon>Ascomycota</taxon>
        <taxon>Pezizomycotina</taxon>
        <taxon>Eurotiomycetes</taxon>
        <taxon>Eurotiomycetidae</taxon>
        <taxon>Eurotiales</taxon>
        <taxon>Aspergillaceae</taxon>
        <taxon>Aspergillus</taxon>
        <taxon>Aspergillus subgen. Circumdati</taxon>
    </lineage>
</organism>
<dbReference type="InterPro" id="IPR045312">
    <property type="entry name" value="PCBER-like"/>
</dbReference>
<dbReference type="InterPro" id="IPR051609">
    <property type="entry name" value="NmrA/Isoflavone_reductase-like"/>
</dbReference>
<keyword evidence="2" id="KW-0560">Oxidoreductase</keyword>
<dbReference type="PANTHER" id="PTHR47706">
    <property type="entry name" value="NMRA-LIKE FAMILY PROTEIN"/>
    <property type="match status" value="1"/>
</dbReference>
<dbReference type="Gene3D" id="3.40.50.720">
    <property type="entry name" value="NAD(P)-binding Rossmann-like Domain"/>
    <property type="match status" value="1"/>
</dbReference>
<dbReference type="Gene3D" id="3.90.25.10">
    <property type="entry name" value="UDP-galactose 4-epimerase, domain 1"/>
    <property type="match status" value="1"/>
</dbReference>
<dbReference type="Proteomes" id="UP000326565">
    <property type="component" value="Unassembled WGS sequence"/>
</dbReference>
<sequence length="379" mass="41520">MPSLHVALVGATGTLGPAILQALLRASLKTTILTRVGSAHKIPVSAGSEALLKVREVDYASHTSLVSALDTVDVVVSTLGFTELFSIQRKIIDASLDAHVSRFIPSEFGNDSANPHVRQLPLYGDKIKTQEYLEAKVAQNPSFSYTLLYNNSFLDWQLQLGFMVNLKLHTATLYDGGDVPFSATRLSTIGKAVVAITENPDATRNKHVYIHDIAITQNQLIEIAKRIDGKEWSTNVVSTADIERKSHEMLKSSDPAEVGNAALGFIARACWGTEYGGDFSEKTSNKLLGIPEMNIEDLEKLVREIIGITGAIQQQVDQDIFALANLVASSQMLQVGNGQAPIDSESVDKFMGSMQAWAQDMKVDSNVELYRYIDMDKYQ</sequence>